<evidence type="ECO:0000256" key="1">
    <source>
        <dbReference type="ARBA" id="ARBA00009227"/>
    </source>
</evidence>
<feature type="binding site" evidence="4">
    <location>
        <position position="147"/>
    </location>
    <ligand>
        <name>Mn(2+)</name>
        <dbReference type="ChEBI" id="CHEBI:29035"/>
        <label>1</label>
    </ligand>
</feature>
<dbReference type="GO" id="GO:0033389">
    <property type="term" value="P:putrescine biosynthetic process from arginine, via agmatine"/>
    <property type="evidence" value="ECO:0007669"/>
    <property type="project" value="TreeGrafter"/>
</dbReference>
<reference evidence="5 6" key="1">
    <citation type="journal article" date="2017" name="ISME J.">
        <title>Potential for microbial H2 and metal transformations associated with novel bacteria and archaea in deep terrestrial subsurface sediments.</title>
        <authorList>
            <person name="Hernsdorf A.W."/>
            <person name="Amano Y."/>
            <person name="Miyakawa K."/>
            <person name="Ise K."/>
            <person name="Suzuki Y."/>
            <person name="Anantharaman K."/>
            <person name="Probst A."/>
            <person name="Burstein D."/>
            <person name="Thomas B.C."/>
            <person name="Banfield J.F."/>
        </authorList>
    </citation>
    <scope>NUCLEOTIDE SEQUENCE [LARGE SCALE GENOMIC DNA]</scope>
    <source>
        <strain evidence="5">HGW-Wallbacteria-1</strain>
    </source>
</reference>
<feature type="binding site" evidence="4">
    <location>
        <position position="145"/>
    </location>
    <ligand>
        <name>Mn(2+)</name>
        <dbReference type="ChEBI" id="CHEBI:29035"/>
        <label>1</label>
    </ligand>
</feature>
<keyword evidence="3" id="KW-0378">Hydrolase</keyword>
<evidence type="ECO:0000313" key="5">
    <source>
        <dbReference type="EMBL" id="PKK89325.1"/>
    </source>
</evidence>
<dbReference type="AlphaFoldDB" id="A0A2N1PLX1"/>
<comment type="similarity">
    <text evidence="1">Belongs to the arginase family. Agmatinase subfamily.</text>
</comment>
<sequence>MTDTIFTHVPFMDHPDASSSMEDASVIIISAPMEATVSYGSGTCNGPAAILGASSQVELYDMDLGYCPHEVGIHTLDPLPIVQGESPEKSINTIRNAVKMVVSQGKKPFVLGGEHSVTYGALLGYLDGIGRESADSSSFGILQFDAHSDLRDHYEDNPLSHACVMRRALDLGFKVTGVGIRSMSPEEASELEALEERGVTHFTAAHAAGLLHLNRLHGSDEIQLLQIIKSLPTNVWLTFDIDALDPSIIRQTGTPEPGGLIWYDVMAVLKALARNGNNVVGMDLVEFAPRGNEHADAFTCARLVQKMIGLIWSPQE</sequence>
<proteinExistence type="inferred from homology"/>
<evidence type="ECO:0000313" key="6">
    <source>
        <dbReference type="Proteomes" id="UP000233256"/>
    </source>
</evidence>
<keyword evidence="2 4" id="KW-0479">Metal-binding</keyword>
<dbReference type="CDD" id="cd11593">
    <property type="entry name" value="Agmatinase-like_2"/>
    <property type="match status" value="1"/>
</dbReference>
<accession>A0A2N1PLX1</accession>
<dbReference type="PANTHER" id="PTHR11358:SF26">
    <property type="entry name" value="GUANIDINO ACID HYDROLASE, MITOCHONDRIAL"/>
    <property type="match status" value="1"/>
</dbReference>
<protein>
    <submittedName>
        <fullName evidence="5">Agmatinase</fullName>
    </submittedName>
</protein>
<dbReference type="Pfam" id="PF00491">
    <property type="entry name" value="Arginase"/>
    <property type="match status" value="1"/>
</dbReference>
<dbReference type="InterPro" id="IPR005925">
    <property type="entry name" value="Agmatinase-rel"/>
</dbReference>
<dbReference type="PIRSF" id="PIRSF036979">
    <property type="entry name" value="Arginase"/>
    <property type="match status" value="1"/>
</dbReference>
<dbReference type="EMBL" id="PGXC01000020">
    <property type="protein sequence ID" value="PKK89325.1"/>
    <property type="molecule type" value="Genomic_DNA"/>
</dbReference>
<dbReference type="Gene3D" id="3.40.800.10">
    <property type="entry name" value="Ureohydrolase domain"/>
    <property type="match status" value="1"/>
</dbReference>
<evidence type="ECO:0000256" key="3">
    <source>
        <dbReference type="ARBA" id="ARBA00022801"/>
    </source>
</evidence>
<feature type="binding site" evidence="4">
    <location>
        <position position="240"/>
    </location>
    <ligand>
        <name>Mn(2+)</name>
        <dbReference type="ChEBI" id="CHEBI:29035"/>
        <label>1</label>
    </ligand>
</feature>
<feature type="binding site" evidence="4">
    <location>
        <position position="149"/>
    </location>
    <ligand>
        <name>Mn(2+)</name>
        <dbReference type="ChEBI" id="CHEBI:29035"/>
        <label>1</label>
    </ligand>
</feature>
<organism evidence="5 6">
    <name type="scientific">Candidatus Wallbacteria bacterium HGW-Wallbacteria-1</name>
    <dbReference type="NCBI Taxonomy" id="2013854"/>
    <lineage>
        <taxon>Bacteria</taxon>
        <taxon>Candidatus Walliibacteriota</taxon>
    </lineage>
</organism>
<dbReference type="Proteomes" id="UP000233256">
    <property type="component" value="Unassembled WGS sequence"/>
</dbReference>
<dbReference type="InterPro" id="IPR006035">
    <property type="entry name" value="Ureohydrolase"/>
</dbReference>
<feature type="binding site" evidence="4">
    <location>
        <position position="115"/>
    </location>
    <ligand>
        <name>Mn(2+)</name>
        <dbReference type="ChEBI" id="CHEBI:29035"/>
        <label>1</label>
    </ligand>
</feature>
<evidence type="ECO:0000256" key="2">
    <source>
        <dbReference type="ARBA" id="ARBA00022723"/>
    </source>
</evidence>
<dbReference type="GO" id="GO:0046872">
    <property type="term" value="F:metal ion binding"/>
    <property type="evidence" value="ECO:0007669"/>
    <property type="project" value="UniProtKB-KW"/>
</dbReference>
<name>A0A2N1PLX1_9BACT</name>
<dbReference type="InterPro" id="IPR023696">
    <property type="entry name" value="Ureohydrolase_dom_sf"/>
</dbReference>
<evidence type="ECO:0000256" key="4">
    <source>
        <dbReference type="PIRSR" id="PIRSR036979-1"/>
    </source>
</evidence>
<feature type="binding site" evidence="4">
    <location>
        <position position="242"/>
    </location>
    <ligand>
        <name>Mn(2+)</name>
        <dbReference type="ChEBI" id="CHEBI:29035"/>
        <label>1</label>
    </ligand>
</feature>
<dbReference type="SUPFAM" id="SSF52768">
    <property type="entry name" value="Arginase/deacetylase"/>
    <property type="match status" value="1"/>
</dbReference>
<gene>
    <name evidence="5" type="primary">speB</name>
    <name evidence="5" type="ORF">CVV64_14775</name>
</gene>
<comment type="caution">
    <text evidence="5">The sequence shown here is derived from an EMBL/GenBank/DDBJ whole genome shotgun (WGS) entry which is preliminary data.</text>
</comment>
<dbReference type="PANTHER" id="PTHR11358">
    <property type="entry name" value="ARGINASE/AGMATINASE"/>
    <property type="match status" value="1"/>
</dbReference>
<keyword evidence="4" id="KW-0464">Manganese</keyword>
<dbReference type="GO" id="GO:0008783">
    <property type="term" value="F:agmatinase activity"/>
    <property type="evidence" value="ECO:0007669"/>
    <property type="project" value="TreeGrafter"/>
</dbReference>
<dbReference type="NCBIfam" id="TIGR01230">
    <property type="entry name" value="agmatinase"/>
    <property type="match status" value="1"/>
</dbReference>
<dbReference type="PRINTS" id="PR00116">
    <property type="entry name" value="ARGINASE"/>
</dbReference>
<comment type="cofactor">
    <cofactor evidence="4">
        <name>Mn(2+)</name>
        <dbReference type="ChEBI" id="CHEBI:29035"/>
    </cofactor>
    <text evidence="4">Binds 2 manganese ions per subunit.</text>
</comment>
<dbReference type="PROSITE" id="PS51409">
    <property type="entry name" value="ARGINASE_2"/>
    <property type="match status" value="1"/>
</dbReference>